<dbReference type="GO" id="GO:0005737">
    <property type="term" value="C:cytoplasm"/>
    <property type="evidence" value="ECO:0007669"/>
    <property type="project" value="TreeGrafter"/>
</dbReference>
<dbReference type="PROSITE" id="PS51733">
    <property type="entry name" value="BPL_LPL_CATALYTIC"/>
    <property type="match status" value="1"/>
</dbReference>
<gene>
    <name evidence="4" type="ORF">ES332_A05G252000v1</name>
</gene>
<dbReference type="Gene3D" id="3.30.930.10">
    <property type="entry name" value="Bira Bifunctional Protein, Domain 2"/>
    <property type="match status" value="1"/>
</dbReference>
<keyword evidence="5" id="KW-1185">Reference proteome</keyword>
<dbReference type="PANTHER" id="PTHR12835:SF5">
    <property type="entry name" value="BIOTIN--PROTEIN LIGASE"/>
    <property type="match status" value="1"/>
</dbReference>
<evidence type="ECO:0000313" key="4">
    <source>
        <dbReference type="EMBL" id="TYI28547.1"/>
    </source>
</evidence>
<dbReference type="Pfam" id="PF03099">
    <property type="entry name" value="BPL_LplA_LipB"/>
    <property type="match status" value="1"/>
</dbReference>
<protein>
    <recommendedName>
        <fullName evidence="3">BPL/LPL catalytic domain-containing protein</fullName>
    </recommendedName>
</protein>
<dbReference type="AlphaFoldDB" id="A0A5D2QIS6"/>
<keyword evidence="2" id="KW-0436">Ligase</keyword>
<dbReference type="SUPFAM" id="SSF55681">
    <property type="entry name" value="Class II aaRS and biotin synthetases"/>
    <property type="match status" value="1"/>
</dbReference>
<proteinExistence type="inferred from homology"/>
<dbReference type="PANTHER" id="PTHR12835">
    <property type="entry name" value="BIOTIN PROTEIN LIGASE"/>
    <property type="match status" value="1"/>
</dbReference>
<comment type="similarity">
    <text evidence="1">Belongs to the biotin--protein ligase family.</text>
</comment>
<dbReference type="InterPro" id="IPR003142">
    <property type="entry name" value="BPL_C"/>
</dbReference>
<dbReference type="GO" id="GO:0004077">
    <property type="term" value="F:biotin--[biotin carboxyl-carrier protein] ligase activity"/>
    <property type="evidence" value="ECO:0007669"/>
    <property type="project" value="InterPro"/>
</dbReference>
<evidence type="ECO:0000256" key="2">
    <source>
        <dbReference type="ARBA" id="ARBA00022598"/>
    </source>
</evidence>
<dbReference type="Pfam" id="PF02237">
    <property type="entry name" value="BPL_C"/>
    <property type="match status" value="1"/>
</dbReference>
<sequence length="353" mass="39766">MLVQSSRFRFLFPPIQKRIPSSLSFSVASSAMDSASPSMLFLCGKSSSEWEVAKSLKINDTLNLPNGGKVSALLQSEINTFRFGEYTFNVDLFLNSLSTKRFGRFLIWSPLLPSTHDVVSHNFCELPVGTVCVADTQFKGRECVGVCLMFSFTLQMEDGKTVPLVQYVVSLAVTEAIQDVCDRNGFPFINVTIKWPNDLYLNGLKVGGILCTSTYKSKKFNVSCGIGFNVGNEKPTTCLNTVLKELSTTPNEFRREDVMAAFFNKFEMFYDIFINQGFQTLEELYYRTWLHSGQRVIVQEKNEDRVVENVVTIQGLTSSGYLLAIGDDNQMCELHPDGNSFDFFKGLVRRKLE</sequence>
<reference evidence="4 5" key="1">
    <citation type="submission" date="2019-07" db="EMBL/GenBank/DDBJ databases">
        <title>WGS assembly of Gossypium tomentosum.</title>
        <authorList>
            <person name="Chen Z.J."/>
            <person name="Sreedasyam A."/>
            <person name="Ando A."/>
            <person name="Song Q."/>
            <person name="De L."/>
            <person name="Hulse-Kemp A."/>
            <person name="Ding M."/>
            <person name="Ye W."/>
            <person name="Kirkbride R."/>
            <person name="Jenkins J."/>
            <person name="Plott C."/>
            <person name="Lovell J."/>
            <person name="Lin Y.-M."/>
            <person name="Vaughn R."/>
            <person name="Liu B."/>
            <person name="Li W."/>
            <person name="Simpson S."/>
            <person name="Scheffler B."/>
            <person name="Saski C."/>
            <person name="Grover C."/>
            <person name="Hu G."/>
            <person name="Conover J."/>
            <person name="Carlson J."/>
            <person name="Shu S."/>
            <person name="Boston L."/>
            <person name="Williams M."/>
            <person name="Peterson D."/>
            <person name="Mcgee K."/>
            <person name="Jones D."/>
            <person name="Wendel J."/>
            <person name="Stelly D."/>
            <person name="Grimwood J."/>
            <person name="Schmutz J."/>
        </authorList>
    </citation>
    <scope>NUCLEOTIDE SEQUENCE [LARGE SCALE GENOMIC DNA]</scope>
    <source>
        <strain evidence="4">7179.01</strain>
    </source>
</reference>
<organism evidence="4 5">
    <name type="scientific">Gossypium tomentosum</name>
    <name type="common">Hawaiian cotton</name>
    <name type="synonym">Gossypium sandvicense</name>
    <dbReference type="NCBI Taxonomy" id="34277"/>
    <lineage>
        <taxon>Eukaryota</taxon>
        <taxon>Viridiplantae</taxon>
        <taxon>Streptophyta</taxon>
        <taxon>Embryophyta</taxon>
        <taxon>Tracheophyta</taxon>
        <taxon>Spermatophyta</taxon>
        <taxon>Magnoliopsida</taxon>
        <taxon>eudicotyledons</taxon>
        <taxon>Gunneridae</taxon>
        <taxon>Pentapetalae</taxon>
        <taxon>rosids</taxon>
        <taxon>malvids</taxon>
        <taxon>Malvales</taxon>
        <taxon>Malvaceae</taxon>
        <taxon>Malvoideae</taxon>
        <taxon>Gossypium</taxon>
    </lineage>
</organism>
<dbReference type="InterPro" id="IPR004408">
    <property type="entry name" value="Biotin_CoA_COase_ligase"/>
</dbReference>
<evidence type="ECO:0000256" key="1">
    <source>
        <dbReference type="ARBA" id="ARBA00009934"/>
    </source>
</evidence>
<dbReference type="CDD" id="cd16442">
    <property type="entry name" value="BPL"/>
    <property type="match status" value="1"/>
</dbReference>
<feature type="domain" description="BPL/LPL catalytic" evidence="3">
    <location>
        <begin position="91"/>
        <end position="274"/>
    </location>
</feature>
<dbReference type="EMBL" id="CM017614">
    <property type="protein sequence ID" value="TYI28547.1"/>
    <property type="molecule type" value="Genomic_DNA"/>
</dbReference>
<dbReference type="Proteomes" id="UP000322667">
    <property type="component" value="Chromosome A05"/>
</dbReference>
<dbReference type="NCBIfam" id="TIGR00121">
    <property type="entry name" value="birA_ligase"/>
    <property type="match status" value="1"/>
</dbReference>
<dbReference type="InterPro" id="IPR045864">
    <property type="entry name" value="aa-tRNA-synth_II/BPL/LPL"/>
</dbReference>
<accession>A0A5D2QIS6</accession>
<evidence type="ECO:0000313" key="5">
    <source>
        <dbReference type="Proteomes" id="UP000322667"/>
    </source>
</evidence>
<name>A0A5D2QIS6_GOSTO</name>
<dbReference type="InterPro" id="IPR004143">
    <property type="entry name" value="BPL_LPL_catalytic"/>
</dbReference>
<evidence type="ECO:0000259" key="3">
    <source>
        <dbReference type="PROSITE" id="PS51733"/>
    </source>
</evidence>